<evidence type="ECO:0000256" key="9">
    <source>
        <dbReference type="ARBA" id="ARBA00023157"/>
    </source>
</evidence>
<dbReference type="InterPro" id="IPR001810">
    <property type="entry name" value="F-box_dom"/>
</dbReference>
<keyword evidence="7" id="KW-0186">Copper</keyword>
<keyword evidence="5" id="KW-0732">Signal</keyword>
<evidence type="ECO:0000313" key="14">
    <source>
        <dbReference type="EMBL" id="RSH82018.1"/>
    </source>
</evidence>
<dbReference type="GO" id="GO:0046872">
    <property type="term" value="F:metal ion binding"/>
    <property type="evidence" value="ECO:0007669"/>
    <property type="project" value="UniProtKB-KW"/>
</dbReference>
<evidence type="ECO:0000256" key="8">
    <source>
        <dbReference type="ARBA" id="ARBA00023033"/>
    </source>
</evidence>
<evidence type="ECO:0000256" key="4">
    <source>
        <dbReference type="ARBA" id="ARBA00022723"/>
    </source>
</evidence>
<dbReference type="Pfam" id="PF22810">
    <property type="entry name" value="LPMO_AA14"/>
    <property type="match status" value="1"/>
</dbReference>
<comment type="caution">
    <text evidence="14">The sequence shown here is derived from an EMBL/GenBank/DDBJ whole genome shotgun (WGS) entry which is preliminary data.</text>
</comment>
<evidence type="ECO:0000256" key="2">
    <source>
        <dbReference type="ARBA" id="ARBA00004613"/>
    </source>
</evidence>
<evidence type="ECO:0000256" key="1">
    <source>
        <dbReference type="ARBA" id="ARBA00001973"/>
    </source>
</evidence>
<comment type="similarity">
    <text evidence="11">Belongs to the polysaccharide monooxygenase AA14 family.</text>
</comment>
<evidence type="ECO:0000256" key="7">
    <source>
        <dbReference type="ARBA" id="ARBA00023008"/>
    </source>
</evidence>
<dbReference type="AlphaFoldDB" id="A0A427XT86"/>
<dbReference type="RefSeq" id="XP_028476473.1">
    <property type="nucleotide sequence ID" value="XM_028623540.1"/>
</dbReference>
<evidence type="ECO:0000313" key="15">
    <source>
        <dbReference type="Proteomes" id="UP000279236"/>
    </source>
</evidence>
<dbReference type="SUPFAM" id="SSF81383">
    <property type="entry name" value="F-box domain"/>
    <property type="match status" value="1"/>
</dbReference>
<protein>
    <recommendedName>
        <fullName evidence="13">F-box domain-containing protein</fullName>
    </recommendedName>
</protein>
<evidence type="ECO:0000256" key="5">
    <source>
        <dbReference type="ARBA" id="ARBA00022729"/>
    </source>
</evidence>
<comment type="cofactor">
    <cofactor evidence="1">
        <name>Cu(2+)</name>
        <dbReference type="ChEBI" id="CHEBI:29036"/>
    </cofactor>
</comment>
<feature type="region of interest" description="Disordered" evidence="12">
    <location>
        <begin position="951"/>
        <end position="1022"/>
    </location>
</feature>
<dbReference type="Proteomes" id="UP000279236">
    <property type="component" value="Unassembled WGS sequence"/>
</dbReference>
<gene>
    <name evidence="14" type="ORF">EHS24_008222</name>
</gene>
<dbReference type="EMBL" id="RSCE01000006">
    <property type="protein sequence ID" value="RSH82018.1"/>
    <property type="molecule type" value="Genomic_DNA"/>
</dbReference>
<evidence type="ECO:0000256" key="12">
    <source>
        <dbReference type="SAM" id="MobiDB-lite"/>
    </source>
</evidence>
<evidence type="ECO:0000256" key="10">
    <source>
        <dbReference type="ARBA" id="ARBA00023180"/>
    </source>
</evidence>
<dbReference type="InterPro" id="IPR036047">
    <property type="entry name" value="F-box-like_dom_sf"/>
</dbReference>
<feature type="compositionally biased region" description="Low complexity" evidence="12">
    <location>
        <begin position="976"/>
        <end position="993"/>
    </location>
</feature>
<sequence>MGGDSHLQDPLAVLGADVFHSVLLELPAASLLVVDQVSKSWRAWIHNNDLLWRKACRRERVDLVDYAGWRSQKPRIGGDDVGSAAELQDAYRYHNVVEKAWAAGDVRESTVLSTAPYVVKIVVADESEETMICMTRRDEFLIYNRYSGELLQRMKGLPPDGYMVVAAGYLVATCSEQDEKPPSARGEIDCLGSVEIWRTARATARDTPAAPLSDSKKPYSLVGTIDYLANCQASEIFLDQAKSDRPKAVLCAVEHTLIHLVHLEDGMKHETIEVASLDMPRVPNPEERRFRFPSSVALDDDYIYVIAGYSCTIISRKTKEFIVSFPDAMRSPASAAIAYGDRIKGTTVSGRSAPSKVDKIQIPLYAAGQNGYLSVMRRNQAPTPESHCVFTSRDMVFVGLRGIVYIVRNYAEVLREVTKLEPLEREAYMADHTFALTHLESVVEELAVCADRVAVFCNDDGILLLDTNNLPTLPFQPATLDVAEAHPNQSVGRVPAYFFHSKAMSQPLLAVDSSAMYFGYWPRPEVSSGRIRSLKIDRNVRTKTRPQVALFDADQRYGELSGDPTDTALTIIPARPVSEATALLALGRHIPCTQLPTRLSLIRWNLGALAVTALVFAAAPAAAHMALWHPSMYGFKAGDSDWNEAANPLYHLPFNSWWFHGYGNSPPEDGQFLELPAGGTFHAEIACNKHFTSFGDHTGGYTRYFRYGCDARNLNGDWVNNPNQGTGMEHSTDLYQNTTNDVLVDVRGSAIAISYESDFSKLKPEDFVVISVNYRSPWYRLTDFDIPADLPECPEGGCHCLWSWFHGPDGGGDEMLLNGYRCKVTGATGTAALPKGEVARKCPFNKNNCTIGAKVPFYWDQAEQNNFFQGFHDPPFYNGDYGFMDGAQTDLFLRLDDNPGYVTDLAPYPLQTASMGLSVTAATVTGTRISGAVAAVATSTGVASVTTAATAVSTPTDSNPTASAVGSNDSDLGTDAAPTAAAGSAANEADSSSTTGATESSPPVTSGKKKCKRSRNRRLHSA</sequence>
<evidence type="ECO:0000256" key="11">
    <source>
        <dbReference type="ARBA" id="ARBA00046340"/>
    </source>
</evidence>
<comment type="subcellular location">
    <subcellularLocation>
        <location evidence="2">Secreted</location>
    </subcellularLocation>
</comment>
<keyword evidence="8" id="KW-0503">Monooxygenase</keyword>
<evidence type="ECO:0000259" key="13">
    <source>
        <dbReference type="PROSITE" id="PS50181"/>
    </source>
</evidence>
<feature type="compositionally biased region" description="Polar residues" evidence="12">
    <location>
        <begin position="955"/>
        <end position="971"/>
    </location>
</feature>
<reference evidence="14 15" key="1">
    <citation type="submission" date="2018-11" db="EMBL/GenBank/DDBJ databases">
        <title>Genome sequence of Apiotrichum porosum DSM 27194.</title>
        <authorList>
            <person name="Aliyu H."/>
            <person name="Gorte O."/>
            <person name="Ochsenreither K."/>
        </authorList>
    </citation>
    <scope>NUCLEOTIDE SEQUENCE [LARGE SCALE GENOMIC DNA]</scope>
    <source>
        <strain evidence="14 15">DSM 27194</strain>
    </source>
</reference>
<dbReference type="GO" id="GO:0004497">
    <property type="term" value="F:monooxygenase activity"/>
    <property type="evidence" value="ECO:0007669"/>
    <property type="project" value="UniProtKB-KW"/>
</dbReference>
<keyword evidence="4" id="KW-0479">Metal-binding</keyword>
<evidence type="ECO:0000256" key="3">
    <source>
        <dbReference type="ARBA" id="ARBA00022525"/>
    </source>
</evidence>
<keyword evidence="3" id="KW-0964">Secreted</keyword>
<keyword evidence="9" id="KW-1015">Disulfide bond</keyword>
<dbReference type="Gene3D" id="1.20.1280.50">
    <property type="match status" value="1"/>
</dbReference>
<dbReference type="InterPro" id="IPR054497">
    <property type="entry name" value="LPMO_AA14"/>
</dbReference>
<dbReference type="GeneID" id="39592765"/>
<feature type="compositionally biased region" description="Basic residues" evidence="12">
    <location>
        <begin position="1007"/>
        <end position="1022"/>
    </location>
</feature>
<name>A0A427XT86_9TREE</name>
<accession>A0A427XT86</accession>
<organism evidence="14 15">
    <name type="scientific">Apiotrichum porosum</name>
    <dbReference type="NCBI Taxonomy" id="105984"/>
    <lineage>
        <taxon>Eukaryota</taxon>
        <taxon>Fungi</taxon>
        <taxon>Dikarya</taxon>
        <taxon>Basidiomycota</taxon>
        <taxon>Agaricomycotina</taxon>
        <taxon>Tremellomycetes</taxon>
        <taxon>Trichosporonales</taxon>
        <taxon>Trichosporonaceae</taxon>
        <taxon>Apiotrichum</taxon>
    </lineage>
</organism>
<dbReference type="PROSITE" id="PS50181">
    <property type="entry name" value="FBOX"/>
    <property type="match status" value="1"/>
</dbReference>
<evidence type="ECO:0000256" key="6">
    <source>
        <dbReference type="ARBA" id="ARBA00023002"/>
    </source>
</evidence>
<feature type="compositionally biased region" description="Polar residues" evidence="12">
    <location>
        <begin position="994"/>
        <end position="1004"/>
    </location>
</feature>
<dbReference type="GO" id="GO:0005576">
    <property type="term" value="C:extracellular region"/>
    <property type="evidence" value="ECO:0007669"/>
    <property type="project" value="UniProtKB-SubCell"/>
</dbReference>
<keyword evidence="15" id="KW-1185">Reference proteome</keyword>
<keyword evidence="6" id="KW-0560">Oxidoreductase</keyword>
<keyword evidence="10" id="KW-0325">Glycoprotein</keyword>
<proteinExistence type="inferred from homology"/>
<dbReference type="STRING" id="105984.A0A427XT86"/>
<dbReference type="OrthoDB" id="2019572at2759"/>
<feature type="domain" description="F-box" evidence="13">
    <location>
        <begin position="8"/>
        <end position="55"/>
    </location>
</feature>